<comment type="pathway">
    <text evidence="2">Carbohydrate degradation; glycolysis; pyruvate from D-glyceraldehyde 3-phosphate: step 2/5.</text>
</comment>
<proteinExistence type="inferred from homology"/>
<evidence type="ECO:0000313" key="12">
    <source>
        <dbReference type="Proteomes" id="UP000635606"/>
    </source>
</evidence>
<dbReference type="Gene3D" id="3.40.50.1260">
    <property type="entry name" value="Phosphoglycerate kinase, N-terminal domain"/>
    <property type="match status" value="2"/>
</dbReference>
<comment type="similarity">
    <text evidence="10">Belongs to the phosphoglycerate kinase family.</text>
</comment>
<comment type="catalytic activity">
    <reaction evidence="1 10">
        <text>(2R)-3-phosphoglycerate + ATP = (2R)-3-phospho-glyceroyl phosphate + ADP</text>
        <dbReference type="Rhea" id="RHEA:14801"/>
        <dbReference type="ChEBI" id="CHEBI:30616"/>
        <dbReference type="ChEBI" id="CHEBI:57604"/>
        <dbReference type="ChEBI" id="CHEBI:58272"/>
        <dbReference type="ChEBI" id="CHEBI:456216"/>
        <dbReference type="EC" id="2.7.2.3"/>
    </reaction>
</comment>
<comment type="caution">
    <text evidence="11">The sequence shown here is derived from an EMBL/GenBank/DDBJ whole genome shotgun (WGS) entry which is preliminary data.</text>
</comment>
<keyword evidence="5 10" id="KW-0808">Transferase</keyword>
<evidence type="ECO:0000256" key="3">
    <source>
        <dbReference type="ARBA" id="ARBA00013061"/>
    </source>
</evidence>
<evidence type="ECO:0000256" key="2">
    <source>
        <dbReference type="ARBA" id="ARBA00004838"/>
    </source>
</evidence>
<accession>A0A8J4EFJ3</accession>
<dbReference type="SUPFAM" id="SSF53748">
    <property type="entry name" value="Phosphoglycerate kinase"/>
    <property type="match status" value="1"/>
</dbReference>
<name>A0A8J4EFJ3_9ACTN</name>
<dbReference type="EC" id="2.7.2.3" evidence="3 10"/>
<organism evidence="11 12">
    <name type="scientific">Virgisporangium ochraceum</name>
    <dbReference type="NCBI Taxonomy" id="65505"/>
    <lineage>
        <taxon>Bacteria</taxon>
        <taxon>Bacillati</taxon>
        <taxon>Actinomycetota</taxon>
        <taxon>Actinomycetes</taxon>
        <taxon>Micromonosporales</taxon>
        <taxon>Micromonosporaceae</taxon>
        <taxon>Virgisporangium</taxon>
    </lineage>
</organism>
<evidence type="ECO:0000256" key="10">
    <source>
        <dbReference type="RuleBase" id="RU000532"/>
    </source>
</evidence>
<dbReference type="GO" id="GO:0005524">
    <property type="term" value="F:ATP binding"/>
    <property type="evidence" value="ECO:0007669"/>
    <property type="project" value="UniProtKB-KW"/>
</dbReference>
<dbReference type="RefSeq" id="WP_203932560.1">
    <property type="nucleotide sequence ID" value="NZ_BOPH01000105.1"/>
</dbReference>
<dbReference type="GO" id="GO:0043531">
    <property type="term" value="F:ADP binding"/>
    <property type="evidence" value="ECO:0007669"/>
    <property type="project" value="TreeGrafter"/>
</dbReference>
<keyword evidence="12" id="KW-1185">Reference proteome</keyword>
<evidence type="ECO:0000256" key="9">
    <source>
        <dbReference type="ARBA" id="ARBA00023152"/>
    </source>
</evidence>
<dbReference type="PANTHER" id="PTHR11406">
    <property type="entry name" value="PHOSPHOGLYCERATE KINASE"/>
    <property type="match status" value="1"/>
</dbReference>
<evidence type="ECO:0000256" key="6">
    <source>
        <dbReference type="ARBA" id="ARBA00022741"/>
    </source>
</evidence>
<evidence type="ECO:0000256" key="5">
    <source>
        <dbReference type="ARBA" id="ARBA00022679"/>
    </source>
</evidence>
<evidence type="ECO:0000256" key="1">
    <source>
        <dbReference type="ARBA" id="ARBA00000642"/>
    </source>
</evidence>
<evidence type="ECO:0000256" key="7">
    <source>
        <dbReference type="ARBA" id="ARBA00022777"/>
    </source>
</evidence>
<dbReference type="EMBL" id="BOPH01000105">
    <property type="protein sequence ID" value="GIJ72703.1"/>
    <property type="molecule type" value="Genomic_DNA"/>
</dbReference>
<dbReference type="GO" id="GO:0006096">
    <property type="term" value="P:glycolytic process"/>
    <property type="evidence" value="ECO:0007669"/>
    <property type="project" value="UniProtKB-UniPathway"/>
</dbReference>
<dbReference type="Pfam" id="PF00162">
    <property type="entry name" value="PGK"/>
    <property type="match status" value="1"/>
</dbReference>
<dbReference type="AlphaFoldDB" id="A0A8J4EFJ3"/>
<dbReference type="PANTHER" id="PTHR11406:SF23">
    <property type="entry name" value="PHOSPHOGLYCERATE KINASE 1, CHLOROPLASTIC-RELATED"/>
    <property type="match status" value="1"/>
</dbReference>
<keyword evidence="7 10" id="KW-0418">Kinase</keyword>
<dbReference type="GO" id="GO:0004618">
    <property type="term" value="F:phosphoglycerate kinase activity"/>
    <property type="evidence" value="ECO:0007669"/>
    <property type="project" value="UniProtKB-EC"/>
</dbReference>
<evidence type="ECO:0000256" key="8">
    <source>
        <dbReference type="ARBA" id="ARBA00022840"/>
    </source>
</evidence>
<evidence type="ECO:0000313" key="11">
    <source>
        <dbReference type="EMBL" id="GIJ72703.1"/>
    </source>
</evidence>
<keyword evidence="6" id="KW-0547">Nucleotide-binding</keyword>
<reference evidence="11" key="1">
    <citation type="submission" date="2021-01" db="EMBL/GenBank/DDBJ databases">
        <title>Whole genome shotgun sequence of Virgisporangium ochraceum NBRC 16418.</title>
        <authorList>
            <person name="Komaki H."/>
            <person name="Tamura T."/>
        </authorList>
    </citation>
    <scope>NUCLEOTIDE SEQUENCE</scope>
    <source>
        <strain evidence="11">NBRC 16418</strain>
    </source>
</reference>
<evidence type="ECO:0000256" key="4">
    <source>
        <dbReference type="ARBA" id="ARBA00016471"/>
    </source>
</evidence>
<gene>
    <name evidence="11" type="ORF">Voc01_076200</name>
</gene>
<dbReference type="Proteomes" id="UP000635606">
    <property type="component" value="Unassembled WGS sequence"/>
</dbReference>
<sequence>MRQDVVVMSHASLSGVSALRDVPLLRDAVVERGSRWVYSAGFNVPAVAGRRELPVSARIDSEVADLRRLVRGGARVALLSHQGDGPASAAHLGHVADYLGHRLGTRVQYVPAAVGGEAVDLAHTMAPGSVTVFGNTRFYAGEQNNDPQLAAEFAKLGDQVAVGGFSKAHRAHASNVGILAHRPAFLADSVVREVTALDRWAGTDESHYSVAVLGGMKREKVEVGLAYLVDRYDLVIAGGVVLNALLRAGGHSIGGSFLGTSADRMVAAARMVRSRPRRAELHVASEVFVRAAGNRHADVRRARVSEPIPDADMIVDFVLEPWALGRLSGSRGRPVRCLLAGTPALYVDGCRATTDVILGAFALQGDNALLLGGDTVAELPWSGRRSAGGGSALTFLATGSCPVLDAMRGRPVSGRRHA</sequence>
<dbReference type="InterPro" id="IPR036043">
    <property type="entry name" value="Phosphoglycerate_kinase_sf"/>
</dbReference>
<dbReference type="InterPro" id="IPR001576">
    <property type="entry name" value="Phosphoglycerate_kinase"/>
</dbReference>
<dbReference type="InterPro" id="IPR015824">
    <property type="entry name" value="Phosphoglycerate_kinase_N"/>
</dbReference>
<dbReference type="GO" id="GO:0005829">
    <property type="term" value="C:cytosol"/>
    <property type="evidence" value="ECO:0007669"/>
    <property type="project" value="TreeGrafter"/>
</dbReference>
<dbReference type="PRINTS" id="PR00477">
    <property type="entry name" value="PHGLYCKINASE"/>
</dbReference>
<keyword evidence="8" id="KW-0067">ATP-binding</keyword>
<protein>
    <recommendedName>
        <fullName evidence="4 10">Phosphoglycerate kinase</fullName>
        <ecNumber evidence="3 10">2.7.2.3</ecNumber>
    </recommendedName>
</protein>
<dbReference type="GO" id="GO:0006094">
    <property type="term" value="P:gluconeogenesis"/>
    <property type="evidence" value="ECO:0007669"/>
    <property type="project" value="TreeGrafter"/>
</dbReference>
<dbReference type="UniPathway" id="UPA00109">
    <property type="reaction ID" value="UER00185"/>
</dbReference>
<keyword evidence="9" id="KW-0324">Glycolysis</keyword>